<proteinExistence type="predicted"/>
<protein>
    <submittedName>
        <fullName evidence="1">Uncharacterized protein</fullName>
    </submittedName>
</protein>
<gene>
    <name evidence="1" type="ORF">HNP48_002247</name>
</gene>
<comment type="caution">
    <text evidence="1">The sequence shown here is derived from an EMBL/GenBank/DDBJ whole genome shotgun (WGS) entry which is preliminary data.</text>
</comment>
<dbReference type="AlphaFoldDB" id="A0A7X0PCV6"/>
<reference evidence="1 2" key="1">
    <citation type="submission" date="2020-08" db="EMBL/GenBank/DDBJ databases">
        <title>Functional genomics of gut bacteria from endangered species of beetles.</title>
        <authorList>
            <person name="Carlos-Shanley C."/>
        </authorList>
    </citation>
    <scope>NUCLEOTIDE SEQUENCE [LARGE SCALE GENOMIC DNA]</scope>
    <source>
        <strain evidence="1 2">S00198</strain>
    </source>
</reference>
<name>A0A7X0PCV6_9BURK</name>
<dbReference type="Proteomes" id="UP000575083">
    <property type="component" value="Unassembled WGS sequence"/>
</dbReference>
<dbReference type="RefSeq" id="WP_184856976.1">
    <property type="nucleotide sequence ID" value="NZ_JACHLK010000003.1"/>
</dbReference>
<keyword evidence="2" id="KW-1185">Reference proteome</keyword>
<sequence length="395" mass="41654">MNNVSLLPMAGINNVGDDEALQVRGDAPRIFLREAVNVDISRNGKPSLRGGLRNVTSARLGHLWQSPLHGDVFATLGDQWVKVNPADWSTHALATIGEGAVSHMVLNNAAVAAGPAGIFSFGGVQAVRLTIDAPPPPMVTAGVGSLEPGSYGVAVSWLRDGMESPPSAISHSALQGGGGLDVILPMCMDPTVTHARLYFTRQNGGELARGEDYPIGLSAVAVPLLPKLGGPPQFWRMDAMPTGLYLAYWRGRLLTARTNVLRFSEALAYHVHDQRHGFVQMPQRITFVQPVDAGIWVGQVDHVAFLQGTSPDTLELQVKATRPPVPGSAIKVKAELMGELAAGGGDCAVWLAENGYVVGTSGGMVVEPMAKVMKGVRAAAGATVVFGERLLTAVI</sequence>
<accession>A0A7X0PCV6</accession>
<evidence type="ECO:0000313" key="1">
    <source>
        <dbReference type="EMBL" id="MBB6559580.1"/>
    </source>
</evidence>
<dbReference type="EMBL" id="JACHLK010000003">
    <property type="protein sequence ID" value="MBB6559580.1"/>
    <property type="molecule type" value="Genomic_DNA"/>
</dbReference>
<organism evidence="1 2">
    <name type="scientific">Acidovorax soli</name>
    <dbReference type="NCBI Taxonomy" id="592050"/>
    <lineage>
        <taxon>Bacteria</taxon>
        <taxon>Pseudomonadati</taxon>
        <taxon>Pseudomonadota</taxon>
        <taxon>Betaproteobacteria</taxon>
        <taxon>Burkholderiales</taxon>
        <taxon>Comamonadaceae</taxon>
        <taxon>Acidovorax</taxon>
    </lineage>
</organism>
<evidence type="ECO:0000313" key="2">
    <source>
        <dbReference type="Proteomes" id="UP000575083"/>
    </source>
</evidence>